<comment type="cofactor">
    <cofactor evidence="6">
        <name>pyruvate</name>
        <dbReference type="ChEBI" id="CHEBI:15361"/>
    </cofactor>
    <text evidence="6">Binds 1 pyruvoyl group covalently per subunit.</text>
</comment>
<dbReference type="GO" id="GO:0008792">
    <property type="term" value="F:arginine decarboxylase activity"/>
    <property type="evidence" value="ECO:0007669"/>
    <property type="project" value="UniProtKB-UniRule"/>
</dbReference>
<evidence type="ECO:0000256" key="4">
    <source>
        <dbReference type="ARBA" id="ARBA00023317"/>
    </source>
</evidence>
<sequence>MAVPEKVFFTKGTGVHKDKLVSFEMALRNAGLAPYNLVTVSSIMPPDADIISREEGLPHLSPGEIVFCVMARDQTNVAGQKVAASVGLAVPQIHDKQHGYLSEYHARDVSSRECGEYAEDLAATMLATIFDIPFDPETAWQEREQIYLASGKIIKTSNVAASATCTDGAWTTVVVAAVFIMPNHG</sequence>
<evidence type="ECO:0000313" key="8">
    <source>
        <dbReference type="Proteomes" id="UP001273136"/>
    </source>
</evidence>
<evidence type="ECO:0000256" key="1">
    <source>
        <dbReference type="ARBA" id="ARBA00007412"/>
    </source>
</evidence>
<dbReference type="PIRSF" id="PIRSF005216">
    <property type="entry name" value="Pyruvoyl-dep_arg_deCO2ase"/>
    <property type="match status" value="1"/>
</dbReference>
<dbReference type="InterPro" id="IPR002724">
    <property type="entry name" value="Pyruvoyl-dep_arg_deCO2ase"/>
</dbReference>
<dbReference type="HAMAP" id="MF_01404">
    <property type="entry name" value="PvlArgDC"/>
    <property type="match status" value="1"/>
</dbReference>
<dbReference type="PANTHER" id="PTHR40438:SF1">
    <property type="entry name" value="PYRUVOYL-DEPENDENT ARGININE DECARBOXYLASE"/>
    <property type="match status" value="1"/>
</dbReference>
<organism evidence="7 8">
    <name type="scientific">Methanorbis furvi</name>
    <dbReference type="NCBI Taxonomy" id="3028299"/>
    <lineage>
        <taxon>Archaea</taxon>
        <taxon>Methanobacteriati</taxon>
        <taxon>Methanobacteriota</taxon>
        <taxon>Stenosarchaea group</taxon>
        <taxon>Methanomicrobia</taxon>
        <taxon>Methanomicrobiales</taxon>
        <taxon>Methanocorpusculaceae</taxon>
        <taxon>Methanorbis</taxon>
    </lineage>
</organism>
<dbReference type="Pfam" id="PF01862">
    <property type="entry name" value="PvlArgDC"/>
    <property type="match status" value="1"/>
</dbReference>
<dbReference type="AlphaFoldDB" id="A0AAE4S8N9"/>
<protein>
    <recommendedName>
        <fullName evidence="6">Pyruvoyl-dependent arginine decarboxylase</fullName>
        <shortName evidence="6">PvlArgDC</shortName>
        <ecNumber evidence="6">4.1.1.19</ecNumber>
    </recommendedName>
    <component>
        <recommendedName>
            <fullName evidence="6">Pyruvoyl-dependent arginine decarboxylase subunit beta</fullName>
        </recommendedName>
    </component>
    <component>
        <recommendedName>
            <fullName evidence="6">Pyruvoyl-dependent arginine decarboxylase subunit alpha</fullName>
        </recommendedName>
    </component>
</protein>
<gene>
    <name evidence="6 7" type="primary">pdaD</name>
    <name evidence="7" type="ORF">McpAg1_01040</name>
</gene>
<dbReference type="NCBIfam" id="TIGR00286">
    <property type="entry name" value="pyruvoyl-dependent arginine decarboxylase"/>
    <property type="match status" value="1"/>
</dbReference>
<dbReference type="RefSeq" id="WP_338093322.1">
    <property type="nucleotide sequence ID" value="NZ_JAWDKA010000001.1"/>
</dbReference>
<keyword evidence="8" id="KW-1185">Reference proteome</keyword>
<dbReference type="GO" id="GO:0006527">
    <property type="term" value="P:L-arginine catabolic process"/>
    <property type="evidence" value="ECO:0007669"/>
    <property type="project" value="InterPro"/>
</dbReference>
<proteinExistence type="inferred from homology"/>
<dbReference type="InterPro" id="IPR016105">
    <property type="entry name" value="Pyr-dep_his/arg-deCO2ase_sand"/>
</dbReference>
<dbReference type="PANTHER" id="PTHR40438">
    <property type="entry name" value="PYRUVOYL-DEPENDENT ARGININE DECARBOXYLASE"/>
    <property type="match status" value="1"/>
</dbReference>
<dbReference type="EMBL" id="JAWDKA010000001">
    <property type="protein sequence ID" value="MDV0440927.1"/>
    <property type="molecule type" value="Genomic_DNA"/>
</dbReference>
<keyword evidence="2 6" id="KW-0210">Decarboxylase</keyword>
<feature type="modified residue" description="Pyruvic acid (Ser)" evidence="6">
    <location>
        <position position="42"/>
    </location>
</feature>
<comment type="catalytic activity">
    <reaction evidence="5 6">
        <text>L-arginine + H(+) = agmatine + CO2</text>
        <dbReference type="Rhea" id="RHEA:17641"/>
        <dbReference type="ChEBI" id="CHEBI:15378"/>
        <dbReference type="ChEBI" id="CHEBI:16526"/>
        <dbReference type="ChEBI" id="CHEBI:32682"/>
        <dbReference type="ChEBI" id="CHEBI:58145"/>
        <dbReference type="EC" id="4.1.1.19"/>
    </reaction>
</comment>
<feature type="site" description="Cleavage (non-hydrolytic)" evidence="6">
    <location>
        <begin position="41"/>
        <end position="42"/>
    </location>
</feature>
<evidence type="ECO:0000313" key="7">
    <source>
        <dbReference type="EMBL" id="MDV0440927.1"/>
    </source>
</evidence>
<name>A0AAE4S8N9_9EURY</name>
<dbReference type="EC" id="4.1.1.19" evidence="6"/>
<dbReference type="InterPro" id="IPR016104">
    <property type="entry name" value="Pyr-dep_his/arg-deCO2ase"/>
</dbReference>
<dbReference type="SFLD" id="SFLDG01170">
    <property type="entry name" value="Pyruvoyl-dependent_arginine_de"/>
    <property type="match status" value="1"/>
</dbReference>
<keyword evidence="4 6" id="KW-0670">Pyruvate</keyword>
<keyword evidence="3 6" id="KW-0456">Lyase</keyword>
<evidence type="ECO:0000256" key="6">
    <source>
        <dbReference type="HAMAP-Rule" id="MF_01404"/>
    </source>
</evidence>
<comment type="similarity">
    <text evidence="1 6">Belongs to the PdaD family.</text>
</comment>
<comment type="caution">
    <text evidence="7">The sequence shown here is derived from an EMBL/GenBank/DDBJ whole genome shotgun (WGS) entry which is preliminary data.</text>
</comment>
<feature type="chain" id="PRO_5041755175" description="Pyruvoyl-dependent arginine decarboxylase subunit alpha" evidence="6">
    <location>
        <begin position="42"/>
        <end position="185"/>
    </location>
</feature>
<dbReference type="SUPFAM" id="SSF56271">
    <property type="entry name" value="Pyruvoyl-dependent histidine and arginine decarboxylases"/>
    <property type="match status" value="1"/>
</dbReference>
<evidence type="ECO:0000256" key="2">
    <source>
        <dbReference type="ARBA" id="ARBA00022793"/>
    </source>
</evidence>
<feature type="chain" id="PRO_5041755176" description="Pyruvoyl-dependent arginine decarboxylase subunit beta" evidence="6">
    <location>
        <begin position="1"/>
        <end position="41"/>
    </location>
</feature>
<dbReference type="Gene3D" id="3.50.20.10">
    <property type="entry name" value="Pyruvoyl-Dependent Histidine Decarboxylase, subunit B"/>
    <property type="match status" value="1"/>
</dbReference>
<evidence type="ECO:0000256" key="5">
    <source>
        <dbReference type="ARBA" id="ARBA00049309"/>
    </source>
</evidence>
<reference evidence="7" key="1">
    <citation type="submission" date="2023-06" db="EMBL/GenBank/DDBJ databases">
        <title>Genome sequence of Methancorpusculaceae sp. Ag1.</title>
        <authorList>
            <person name="Protasov E."/>
            <person name="Platt K."/>
            <person name="Poehlein A."/>
            <person name="Daniel R."/>
            <person name="Brune A."/>
        </authorList>
    </citation>
    <scope>NUCLEOTIDE SEQUENCE</scope>
    <source>
        <strain evidence="7">Ag1</strain>
    </source>
</reference>
<dbReference type="Proteomes" id="UP001273136">
    <property type="component" value="Unassembled WGS sequence"/>
</dbReference>
<accession>A0AAE4S8N9</accession>
<dbReference type="SFLD" id="SFLDS00055">
    <property type="entry name" value="Pyruvoyl-Dependent_Histidine/A"/>
    <property type="match status" value="1"/>
</dbReference>
<evidence type="ECO:0000256" key="3">
    <source>
        <dbReference type="ARBA" id="ARBA00023239"/>
    </source>
</evidence>